<reference evidence="1 2" key="1">
    <citation type="submission" date="2016-04" db="EMBL/GenBank/DDBJ databases">
        <title>Chloroflexus islandicus sp. nov., a thermophilic filamentous anoxygenic phototrophic bacterium from geyser Strokkur (Iceland).</title>
        <authorList>
            <person name="Gaisin V.A."/>
            <person name="Kalashnikov A.M."/>
            <person name="Sukhacheva M.V."/>
            <person name="Grouzdev D.S."/>
            <person name="Ivanov T.M."/>
            <person name="Kuznetsov B."/>
            <person name="Gorlenko V.M."/>
        </authorList>
    </citation>
    <scope>NUCLEOTIDE SEQUENCE [LARGE SCALE GENOMIC DNA]</scope>
    <source>
        <strain evidence="2">isl-2</strain>
    </source>
</reference>
<organism evidence="1 2">
    <name type="scientific">Chloroflexus islandicus</name>
    <dbReference type="NCBI Taxonomy" id="1707952"/>
    <lineage>
        <taxon>Bacteria</taxon>
        <taxon>Bacillati</taxon>
        <taxon>Chloroflexota</taxon>
        <taxon>Chloroflexia</taxon>
        <taxon>Chloroflexales</taxon>
        <taxon>Chloroflexineae</taxon>
        <taxon>Chloroflexaceae</taxon>
        <taxon>Chloroflexus</taxon>
    </lineage>
</organism>
<dbReference type="Proteomes" id="UP000078287">
    <property type="component" value="Unassembled WGS sequence"/>
</dbReference>
<keyword evidence="2" id="KW-1185">Reference proteome</keyword>
<dbReference type="AlphaFoldDB" id="A0A178M1R7"/>
<evidence type="ECO:0000313" key="2">
    <source>
        <dbReference type="Proteomes" id="UP000078287"/>
    </source>
</evidence>
<proteinExistence type="predicted"/>
<comment type="caution">
    <text evidence="1">The sequence shown here is derived from an EMBL/GenBank/DDBJ whole genome shotgun (WGS) entry which is preliminary data.</text>
</comment>
<dbReference type="EMBL" id="LWQS01000093">
    <property type="protein sequence ID" value="OAN40580.1"/>
    <property type="molecule type" value="Genomic_DNA"/>
</dbReference>
<evidence type="ECO:0000313" key="1">
    <source>
        <dbReference type="EMBL" id="OAN40580.1"/>
    </source>
</evidence>
<protein>
    <submittedName>
        <fullName evidence="1">Uncharacterized protein</fullName>
    </submittedName>
</protein>
<accession>A0A178M1R7</accession>
<name>A0A178M1R7_9CHLR</name>
<gene>
    <name evidence="1" type="ORF">A6A03_04545</name>
</gene>
<sequence>MAVMMMTPGIESSYASKVQKAYEQEVRQPAPKKNIIRRDPVHGAREDVVGIVRELIDDVNVFKRIGASDNLFSRAMLRSLAKAQCVQITIHTGALASADNYRFTFLVDKQLLMQQSIVKGALIRCQLHSLVVPGWNPIWICDRVRSPFEED</sequence>